<feature type="region of interest" description="Disordered" evidence="1">
    <location>
        <begin position="110"/>
        <end position="152"/>
    </location>
</feature>
<accession>A0AAN7YC97</accession>
<reference evidence="2" key="1">
    <citation type="submission" date="2023-08" db="EMBL/GenBank/DDBJ databases">
        <title>Black Yeasts Isolated from many extreme environments.</title>
        <authorList>
            <person name="Coleine C."/>
            <person name="Stajich J.E."/>
            <person name="Selbmann L."/>
        </authorList>
    </citation>
    <scope>NUCLEOTIDE SEQUENCE</scope>
    <source>
        <strain evidence="2">CCFEE 5401</strain>
    </source>
</reference>
<dbReference type="AlphaFoldDB" id="A0AAN7YC97"/>
<dbReference type="Proteomes" id="UP001310890">
    <property type="component" value="Unassembled WGS sequence"/>
</dbReference>
<feature type="region of interest" description="Disordered" evidence="1">
    <location>
        <begin position="1"/>
        <end position="41"/>
    </location>
</feature>
<gene>
    <name evidence="2" type="ORF">LTR62_000493</name>
</gene>
<protein>
    <submittedName>
        <fullName evidence="2">Uncharacterized protein</fullName>
    </submittedName>
</protein>
<evidence type="ECO:0000256" key="1">
    <source>
        <dbReference type="SAM" id="MobiDB-lite"/>
    </source>
</evidence>
<name>A0AAN7YC97_9PEZI</name>
<dbReference type="EMBL" id="JAVRRL010000100">
    <property type="protein sequence ID" value="KAK5107948.1"/>
    <property type="molecule type" value="Genomic_DNA"/>
</dbReference>
<evidence type="ECO:0000313" key="2">
    <source>
        <dbReference type="EMBL" id="KAK5107948.1"/>
    </source>
</evidence>
<organism evidence="2 3">
    <name type="scientific">Meristemomyces frigidus</name>
    <dbReference type="NCBI Taxonomy" id="1508187"/>
    <lineage>
        <taxon>Eukaryota</taxon>
        <taxon>Fungi</taxon>
        <taxon>Dikarya</taxon>
        <taxon>Ascomycota</taxon>
        <taxon>Pezizomycotina</taxon>
        <taxon>Dothideomycetes</taxon>
        <taxon>Dothideomycetidae</taxon>
        <taxon>Mycosphaerellales</taxon>
        <taxon>Teratosphaeriaceae</taxon>
        <taxon>Meristemomyces</taxon>
    </lineage>
</organism>
<feature type="compositionally biased region" description="Basic residues" evidence="1">
    <location>
        <begin position="117"/>
        <end position="133"/>
    </location>
</feature>
<proteinExistence type="predicted"/>
<comment type="caution">
    <text evidence="2">The sequence shown here is derived from an EMBL/GenBank/DDBJ whole genome shotgun (WGS) entry which is preliminary data.</text>
</comment>
<sequence>MRAPDMNRSEAQMDELMAKKRELEDAEEYNQPALRSKQSQAVAKEVAKRSLGRSVSREVDADEGFGFALPSSGSPDNELPIRANGPMEEPVDFVPTVTVEDIEAKVKQDEKWDKKSARAKKHSRAAQRTRMRKMGQQLEAQTCLRPADTVAV</sequence>
<evidence type="ECO:0000313" key="3">
    <source>
        <dbReference type="Proteomes" id="UP001310890"/>
    </source>
</evidence>
<feature type="region of interest" description="Disordered" evidence="1">
    <location>
        <begin position="64"/>
        <end position="93"/>
    </location>
</feature>